<dbReference type="SUPFAM" id="SSF52540">
    <property type="entry name" value="P-loop containing nucleoside triphosphate hydrolases"/>
    <property type="match status" value="1"/>
</dbReference>
<dbReference type="CDD" id="cd01428">
    <property type="entry name" value="ADK"/>
    <property type="match status" value="1"/>
</dbReference>
<accession>A0A7R9F683</accession>
<reference evidence="4" key="1">
    <citation type="submission" date="2020-11" db="EMBL/GenBank/DDBJ databases">
        <authorList>
            <person name="Tran Van P."/>
        </authorList>
    </citation>
    <scope>NUCLEOTIDE SEQUENCE</scope>
</reference>
<dbReference type="InterPro" id="IPR033690">
    <property type="entry name" value="Adenylat_kinase_CS"/>
</dbReference>
<sequence>MPPLANPSFKEVDLPNEDSQQKGIKAVLLGPPGSGKGTQLYLDSHLAARSGTLVAEEAGKGETVSYRRSNLLARANQLFLIDGLTWSKGVQYGTVRYDTAPLLKQKFCVCHLSTGDMLRSEIASGSKLGLQLKKTMDEGILVNDDLVVEMIKQNLDKPECKNGFLLDGFPRTLPQAEKLDHLLEKRNESLDAVIEFRIDDAYLVRRITGRLTHPSSGRSYNEEFHPPKVPMKDDQLMFLDCGVASYSRESYQQNNGLGAMGAREMLVRRGKPANMKQLVPRAVCLVHAGKAVQPKMDILQAIFTLLFQCGNK</sequence>
<dbReference type="PANTHER" id="PTHR23359">
    <property type="entry name" value="NUCLEOTIDE KINASE"/>
    <property type="match status" value="1"/>
</dbReference>
<dbReference type="GO" id="GO:0005524">
    <property type="term" value="F:ATP binding"/>
    <property type="evidence" value="ECO:0007669"/>
    <property type="project" value="InterPro"/>
</dbReference>
<dbReference type="InterPro" id="IPR027417">
    <property type="entry name" value="P-loop_NTPase"/>
</dbReference>
<dbReference type="HAMAP" id="MF_00235">
    <property type="entry name" value="Adenylate_kinase_Adk"/>
    <property type="match status" value="1"/>
</dbReference>
<organism evidence="4">
    <name type="scientific">Timema bartmani</name>
    <dbReference type="NCBI Taxonomy" id="61472"/>
    <lineage>
        <taxon>Eukaryota</taxon>
        <taxon>Metazoa</taxon>
        <taxon>Ecdysozoa</taxon>
        <taxon>Arthropoda</taxon>
        <taxon>Hexapoda</taxon>
        <taxon>Insecta</taxon>
        <taxon>Pterygota</taxon>
        <taxon>Neoptera</taxon>
        <taxon>Polyneoptera</taxon>
        <taxon>Phasmatodea</taxon>
        <taxon>Timematodea</taxon>
        <taxon>Timematoidea</taxon>
        <taxon>Timematidae</taxon>
        <taxon>Timema</taxon>
    </lineage>
</organism>
<name>A0A7R9F683_9NEOP</name>
<dbReference type="Pfam" id="PF00406">
    <property type="entry name" value="ADK"/>
    <property type="match status" value="1"/>
</dbReference>
<keyword evidence="3" id="KW-0418">Kinase</keyword>
<evidence type="ECO:0000256" key="3">
    <source>
        <dbReference type="ARBA" id="ARBA00022777"/>
    </source>
</evidence>
<evidence type="ECO:0000313" key="4">
    <source>
        <dbReference type="EMBL" id="CAD7447565.1"/>
    </source>
</evidence>
<protein>
    <recommendedName>
        <fullName evidence="5">Adenylate kinase</fullName>
    </recommendedName>
</protein>
<dbReference type="EMBL" id="OD569007">
    <property type="protein sequence ID" value="CAD7447565.1"/>
    <property type="molecule type" value="Genomic_DNA"/>
</dbReference>
<dbReference type="PROSITE" id="PS00113">
    <property type="entry name" value="ADENYLATE_KINASE"/>
    <property type="match status" value="1"/>
</dbReference>
<evidence type="ECO:0000256" key="1">
    <source>
        <dbReference type="ARBA" id="ARBA00022679"/>
    </source>
</evidence>
<dbReference type="Gene3D" id="3.40.50.300">
    <property type="entry name" value="P-loop containing nucleotide triphosphate hydrolases"/>
    <property type="match status" value="1"/>
</dbReference>
<proteinExistence type="inferred from homology"/>
<dbReference type="GO" id="GO:0004017">
    <property type="term" value="F:AMP kinase activity"/>
    <property type="evidence" value="ECO:0007669"/>
    <property type="project" value="InterPro"/>
</dbReference>
<gene>
    <name evidence="4" type="ORF">TBIB3V08_LOCUS9877</name>
</gene>
<dbReference type="InterPro" id="IPR000850">
    <property type="entry name" value="Adenylat/UMP-CMP_kin"/>
</dbReference>
<keyword evidence="2" id="KW-0547">Nucleotide-binding</keyword>
<dbReference type="AlphaFoldDB" id="A0A7R9F683"/>
<evidence type="ECO:0000256" key="2">
    <source>
        <dbReference type="ARBA" id="ARBA00022741"/>
    </source>
</evidence>
<evidence type="ECO:0008006" key="5">
    <source>
        <dbReference type="Google" id="ProtNLM"/>
    </source>
</evidence>
<keyword evidence="1" id="KW-0808">Transferase</keyword>